<reference evidence="1 3" key="2">
    <citation type="journal article" date="2019" name="PLoS Negl. Trop. Dis.">
        <title>Revisiting the worldwide diversity of Leptospira species in the environment.</title>
        <authorList>
            <person name="Vincent A.T."/>
            <person name="Schiettekatte O."/>
            <person name="Bourhy P."/>
            <person name="Veyrier F.J."/>
            <person name="Picardeau M."/>
        </authorList>
    </citation>
    <scope>NUCLEOTIDE SEQUENCE [LARGE SCALE GENOMIC DNA]</scope>
    <source>
        <strain evidence="1 3">201702405</strain>
        <strain evidence="2">201702406</strain>
    </source>
</reference>
<dbReference type="OrthoDB" id="342108at2"/>
<comment type="caution">
    <text evidence="1">The sequence shown here is derived from an EMBL/GenBank/DDBJ whole genome shotgun (WGS) entry which is preliminary data.</text>
</comment>
<protein>
    <submittedName>
        <fullName evidence="1">Uncharacterized protein</fullName>
    </submittedName>
</protein>
<evidence type="ECO:0000313" key="4">
    <source>
        <dbReference type="Proteomes" id="UP000298057"/>
    </source>
</evidence>
<proteinExistence type="predicted"/>
<sequence>MDLIGLESGKVSAELTDKFASSLRIRRYHFPKRESSSSDPKKREKIEFYRYKGIDGRSVSCSGKKLLFLRLHYLQSRILPQKKVNGR</sequence>
<gene>
    <name evidence="1" type="ORF">EHQ81_07745</name>
    <name evidence="2" type="ORF">EHQ82_11960</name>
</gene>
<reference evidence="2" key="1">
    <citation type="submission" date="2018-10" db="EMBL/GenBank/DDBJ databases">
        <authorList>
            <person name="Vincent A.T."/>
            <person name="Schiettekatte O."/>
            <person name="Bourhy P."/>
            <person name="Veyrier F.J."/>
            <person name="Picardeau M."/>
        </authorList>
    </citation>
    <scope>NUCLEOTIDE SEQUENCE</scope>
    <source>
        <strain evidence="2">201702406</strain>
    </source>
</reference>
<dbReference type="AlphaFoldDB" id="A0A4R9GDI8"/>
<evidence type="ECO:0000313" key="3">
    <source>
        <dbReference type="Proteomes" id="UP000297832"/>
    </source>
</evidence>
<dbReference type="EMBL" id="RQGV01000005">
    <property type="protein sequence ID" value="TGM16265.1"/>
    <property type="molecule type" value="Genomic_DNA"/>
</dbReference>
<name>A0A4R9GDI8_9LEPT</name>
<keyword evidence="4" id="KW-1185">Reference proteome</keyword>
<accession>A0A4R9GDI8</accession>
<dbReference type="Proteomes" id="UP000298057">
    <property type="component" value="Unassembled WGS sequence"/>
</dbReference>
<evidence type="ECO:0000313" key="1">
    <source>
        <dbReference type="EMBL" id="TGM16265.1"/>
    </source>
</evidence>
<dbReference type="EMBL" id="RQGU01000113">
    <property type="protein sequence ID" value="TGM17784.1"/>
    <property type="molecule type" value="Genomic_DNA"/>
</dbReference>
<evidence type="ECO:0000313" key="2">
    <source>
        <dbReference type="EMBL" id="TGM17784.1"/>
    </source>
</evidence>
<organism evidence="1 3">
    <name type="scientific">Leptospira selangorensis</name>
    <dbReference type="NCBI Taxonomy" id="2484982"/>
    <lineage>
        <taxon>Bacteria</taxon>
        <taxon>Pseudomonadati</taxon>
        <taxon>Spirochaetota</taxon>
        <taxon>Spirochaetia</taxon>
        <taxon>Leptospirales</taxon>
        <taxon>Leptospiraceae</taxon>
        <taxon>Leptospira</taxon>
    </lineage>
</organism>
<dbReference type="Proteomes" id="UP000297832">
    <property type="component" value="Unassembled WGS sequence"/>
</dbReference>